<organism evidence="1 2">
    <name type="scientific">Nocardia nova</name>
    <dbReference type="NCBI Taxonomy" id="37330"/>
    <lineage>
        <taxon>Bacteria</taxon>
        <taxon>Bacillati</taxon>
        <taxon>Actinomycetota</taxon>
        <taxon>Actinomycetes</taxon>
        <taxon>Mycobacteriales</taxon>
        <taxon>Nocardiaceae</taxon>
        <taxon>Nocardia</taxon>
    </lineage>
</organism>
<name>A0A2S5ZUZ5_9NOCA</name>
<dbReference type="InterPro" id="IPR014519">
    <property type="entry name" value="UCP024492"/>
</dbReference>
<dbReference type="Proteomes" id="UP000238356">
    <property type="component" value="Unassembled WGS sequence"/>
</dbReference>
<dbReference type="PANTHER" id="PTHR39337">
    <property type="entry name" value="BLR5642 PROTEIN"/>
    <property type="match status" value="1"/>
</dbReference>
<accession>A0A2S5ZUZ5</accession>
<dbReference type="Pfam" id="PF04343">
    <property type="entry name" value="DUF488"/>
    <property type="match status" value="1"/>
</dbReference>
<reference evidence="1 2" key="1">
    <citation type="submission" date="2018-02" db="EMBL/GenBank/DDBJ databases">
        <title>8 Nocardia nova and 1 Nocardia cyriacigeorgica strain used for evolution to TMP-SMX.</title>
        <authorList>
            <person name="Mehta H."/>
            <person name="Weng J."/>
            <person name="Shamoo Y."/>
        </authorList>
    </citation>
    <scope>NUCLEOTIDE SEQUENCE [LARGE SCALE GENOMIC DNA]</scope>
    <source>
        <strain evidence="1 2">BAA2227</strain>
    </source>
</reference>
<protein>
    <submittedName>
        <fullName evidence="1">DNA repair protein</fullName>
    </submittedName>
</protein>
<proteinExistence type="predicted"/>
<dbReference type="InterPro" id="IPR007438">
    <property type="entry name" value="DUF488"/>
</dbReference>
<keyword evidence="2" id="KW-1185">Reference proteome</keyword>
<gene>
    <name evidence="1" type="ORF">C5F51_35815</name>
</gene>
<evidence type="ECO:0000313" key="2">
    <source>
        <dbReference type="Proteomes" id="UP000238356"/>
    </source>
</evidence>
<comment type="caution">
    <text evidence="1">The sequence shown here is derived from an EMBL/GenBank/DDBJ whole genome shotgun (WGS) entry which is preliminary data.</text>
</comment>
<dbReference type="GeneID" id="66719659"/>
<dbReference type="RefSeq" id="WP_104364874.1">
    <property type="nucleotide sequence ID" value="NZ_JADLQW010000052.1"/>
</dbReference>
<evidence type="ECO:0000313" key="1">
    <source>
        <dbReference type="EMBL" id="PPJ18898.1"/>
    </source>
</evidence>
<sequence>MSTVYTIGHSTRAITEFIGILQHVGIGVVADIRTVPKSRHNPQFHIDRLAGSLAAAGIDYRPMPGLGGLRKPAECSINTGWRNTSFRGYADYMQTPSFEEAIEELVALAAERVVAIMCAEAVFWRCHRRLVADALLVRGIEVQHIMGAAQLTPAVMTSFAVVSGTRVSYPSMPG</sequence>
<dbReference type="PANTHER" id="PTHR39337:SF1">
    <property type="entry name" value="BLR5642 PROTEIN"/>
    <property type="match status" value="1"/>
</dbReference>
<dbReference type="EMBL" id="PSZD01000049">
    <property type="protein sequence ID" value="PPJ18898.1"/>
    <property type="molecule type" value="Genomic_DNA"/>
</dbReference>
<dbReference type="PIRSF" id="PIRSF024492">
    <property type="entry name" value="UCP024492"/>
    <property type="match status" value="1"/>
</dbReference>
<dbReference type="AlphaFoldDB" id="A0A2S5ZUZ5"/>